<feature type="domain" description="Polyphosphate kinase-2-related" evidence="1">
    <location>
        <begin position="69"/>
        <end position="270"/>
    </location>
</feature>
<organism evidence="2">
    <name type="scientific">Propionibacterium freudenreichii subsp. freudenreichii</name>
    <dbReference type="NCBI Taxonomy" id="66712"/>
    <lineage>
        <taxon>Bacteria</taxon>
        <taxon>Bacillati</taxon>
        <taxon>Actinomycetota</taxon>
        <taxon>Actinomycetes</taxon>
        <taxon>Propionibacteriales</taxon>
        <taxon>Propionibacteriaceae</taxon>
        <taxon>Propionibacterium</taxon>
    </lineage>
</organism>
<name>A0A068VS80_PROFF</name>
<dbReference type="GO" id="GO:0016776">
    <property type="term" value="F:phosphotransferase activity, phosphate group as acceptor"/>
    <property type="evidence" value="ECO:0007669"/>
    <property type="project" value="InterPro"/>
</dbReference>
<reference evidence="2" key="1">
    <citation type="submission" date="2014-08" db="EMBL/GenBank/DDBJ databases">
        <authorList>
            <person name="Falentin Helene"/>
        </authorList>
    </citation>
    <scope>NUCLEOTIDE SEQUENCE</scope>
</reference>
<dbReference type="Pfam" id="PF03976">
    <property type="entry name" value="PPK2"/>
    <property type="match status" value="1"/>
</dbReference>
<dbReference type="InterPro" id="IPR022300">
    <property type="entry name" value="PPK2-rel_1"/>
</dbReference>
<dbReference type="InterPro" id="IPR022488">
    <property type="entry name" value="PPK2-related"/>
</dbReference>
<dbReference type="SUPFAM" id="SSF52540">
    <property type="entry name" value="P-loop containing nucleoside triphosphate hydrolases"/>
    <property type="match status" value="1"/>
</dbReference>
<sequence length="291" mass="32978">MSAVNDTVLDDHPGSVRALLRCPRGAVDVTSFDAAATPGYPGKGRADSLEQLDALRPTLDDLEERFYANSIHTRGPSVLLVLQGMDGAGKGGTVRHVIGMVDPQGVHLHAFKTPTKEELAHDFLWRVRKEVPGAGQIGIFDRSHYEDVLIGRVNKLAAPDEIEKRYGRINEFEAELASHGTRVIKCFLNVSKDAQKKRFLARVNDPEKYYKFNPADLESRSHWDEYMQAYDLALSRCNEDYAPWYVIPCDHKWYRNWAITRLLIEEIEAMGLTWPPADFDVEQARRQVEAL</sequence>
<dbReference type="PANTHER" id="PTHR34383">
    <property type="entry name" value="POLYPHOSPHATE:AMP PHOSPHOTRANSFERASE-RELATED"/>
    <property type="match status" value="1"/>
</dbReference>
<dbReference type="RefSeq" id="WP_013161141.1">
    <property type="nucleotide sequence ID" value="NZ_HG975478.1"/>
</dbReference>
<dbReference type="PANTHER" id="PTHR34383:SF3">
    <property type="entry name" value="POLYPHOSPHATE:AMP PHOSPHOTRANSFERASE"/>
    <property type="match status" value="1"/>
</dbReference>
<protein>
    <recommendedName>
        <fullName evidence="1">Polyphosphate kinase-2-related domain-containing protein</fullName>
    </recommendedName>
</protein>
<dbReference type="GO" id="GO:0006797">
    <property type="term" value="P:polyphosphate metabolic process"/>
    <property type="evidence" value="ECO:0007669"/>
    <property type="project" value="InterPro"/>
</dbReference>
<dbReference type="AlphaFoldDB" id="A0A068VS80"/>
<dbReference type="EMBL" id="LM676387">
    <property type="protein sequence ID" value="CEP25875.1"/>
    <property type="molecule type" value="Genomic_DNA"/>
</dbReference>
<evidence type="ECO:0000313" key="2">
    <source>
        <dbReference type="EMBL" id="CEP25875.1"/>
    </source>
</evidence>
<gene>
    <name evidence="2" type="ORF">PFCIRM138_02825</name>
</gene>
<evidence type="ECO:0000259" key="1">
    <source>
        <dbReference type="Pfam" id="PF03976"/>
    </source>
</evidence>
<dbReference type="NCBIfam" id="TIGR03709">
    <property type="entry name" value="PPK2_rel_1"/>
    <property type="match status" value="1"/>
</dbReference>
<proteinExistence type="predicted"/>
<dbReference type="Gene3D" id="3.40.50.300">
    <property type="entry name" value="P-loop containing nucleotide triphosphate hydrolases"/>
    <property type="match status" value="1"/>
</dbReference>
<dbReference type="InterPro" id="IPR027417">
    <property type="entry name" value="P-loop_NTPase"/>
</dbReference>
<accession>A0A068VS80</accession>